<dbReference type="CDD" id="cd02966">
    <property type="entry name" value="TlpA_like_family"/>
    <property type="match status" value="1"/>
</dbReference>
<evidence type="ECO:0000313" key="12">
    <source>
        <dbReference type="Proteomes" id="UP000033121"/>
    </source>
</evidence>
<sequence length="402" mass="44306">MICKIIASAFVVLSGIPAIAQQTSFQLDGNIKGKPDGYIYLSYENTATEKYIVDSARISGGKFAFKGELDGPVQAVVMMDKRGADGRYTYLYLVPAKMKLTLDYASFNQSAVLKGSPIQDEADVLKKSQADINAQLDPLRKKYDEENQKYIAAIKAKKDEATLVKLKEEATKAKDAMDPYYEQLNKKQAAFMDQHPASFVTASLLRYSISSMPLAEGEKRYGLLSADIQNSSLGKAIRKELDGLRMGSPGATAYVFASKELRGQLLSLADYKGKYVLVDFWASWCGPCRKGNPHLLGLYAKYRDKGLEIIGVSDDDGKPEAWAKAVEQDKIGVWKHVLRGLDMDKRMKGEPNESDISNYYGIHSLPTKVLIDPNGVIIGRYGGGGENDEAMDKKLSEIFGGI</sequence>
<dbReference type="InterPro" id="IPR025380">
    <property type="entry name" value="DUF4369"/>
</dbReference>
<comment type="subcellular location">
    <subcellularLocation>
        <location evidence="1">Cell envelope</location>
    </subcellularLocation>
</comment>
<dbReference type="RefSeq" id="WP_046368965.1">
    <property type="nucleotide sequence ID" value="NZ_BBWV01000002.1"/>
</dbReference>
<proteinExistence type="inferred from homology"/>
<keyword evidence="6" id="KW-1015">Disulfide bond</keyword>
<gene>
    <name evidence="11" type="ORF">FPE01S_02_01210</name>
</gene>
<dbReference type="InterPro" id="IPR013766">
    <property type="entry name" value="Thioredoxin_domain"/>
</dbReference>
<name>A0A0E9N066_9BACT</name>
<keyword evidence="5" id="KW-0560">Oxidoreductase</keyword>
<dbReference type="InterPro" id="IPR000866">
    <property type="entry name" value="AhpC/TSA"/>
</dbReference>
<evidence type="ECO:0000256" key="8">
    <source>
        <dbReference type="SAM" id="Coils"/>
    </source>
</evidence>
<evidence type="ECO:0000256" key="1">
    <source>
        <dbReference type="ARBA" id="ARBA00004196"/>
    </source>
</evidence>
<dbReference type="GO" id="GO:0004601">
    <property type="term" value="F:peroxidase activity"/>
    <property type="evidence" value="ECO:0007669"/>
    <property type="project" value="UniProtKB-KW"/>
</dbReference>
<keyword evidence="9" id="KW-0732">Signal</keyword>
<evidence type="ECO:0000256" key="2">
    <source>
        <dbReference type="ARBA" id="ARBA00006926"/>
    </source>
</evidence>
<dbReference type="EMBL" id="BBWV01000002">
    <property type="protein sequence ID" value="GAO43016.1"/>
    <property type="molecule type" value="Genomic_DNA"/>
</dbReference>
<dbReference type="SUPFAM" id="SSF52833">
    <property type="entry name" value="Thioredoxin-like"/>
    <property type="match status" value="1"/>
</dbReference>
<feature type="signal peptide" evidence="9">
    <location>
        <begin position="1"/>
        <end position="20"/>
    </location>
</feature>
<evidence type="ECO:0000256" key="3">
    <source>
        <dbReference type="ARBA" id="ARBA00022559"/>
    </source>
</evidence>
<dbReference type="Pfam" id="PF00578">
    <property type="entry name" value="AhpC-TSA"/>
    <property type="match status" value="1"/>
</dbReference>
<dbReference type="GO" id="GO:0030313">
    <property type="term" value="C:cell envelope"/>
    <property type="evidence" value="ECO:0007669"/>
    <property type="project" value="UniProtKB-SubCell"/>
</dbReference>
<dbReference type="InterPro" id="IPR017937">
    <property type="entry name" value="Thioredoxin_CS"/>
</dbReference>
<comment type="similarity">
    <text evidence="2">Belongs to the glutathione peroxidase family.</text>
</comment>
<feature type="coiled-coil region" evidence="8">
    <location>
        <begin position="140"/>
        <end position="176"/>
    </location>
</feature>
<evidence type="ECO:0000256" key="7">
    <source>
        <dbReference type="ARBA" id="ARBA00023284"/>
    </source>
</evidence>
<dbReference type="PROSITE" id="PS51355">
    <property type="entry name" value="GLUTATHIONE_PEROXID_3"/>
    <property type="match status" value="1"/>
</dbReference>
<protein>
    <submittedName>
        <fullName evidence="11">Putative thiol-disulfide oxidoreductase</fullName>
    </submittedName>
</protein>
<keyword evidence="7" id="KW-0676">Redox-active center</keyword>
<dbReference type="PROSITE" id="PS00194">
    <property type="entry name" value="THIOREDOXIN_1"/>
    <property type="match status" value="1"/>
</dbReference>
<keyword evidence="3" id="KW-0575">Peroxidase</keyword>
<dbReference type="OrthoDB" id="750178at2"/>
<dbReference type="Proteomes" id="UP000033121">
    <property type="component" value="Unassembled WGS sequence"/>
</dbReference>
<dbReference type="GO" id="GO:0017004">
    <property type="term" value="P:cytochrome complex assembly"/>
    <property type="evidence" value="ECO:0007669"/>
    <property type="project" value="UniProtKB-KW"/>
</dbReference>
<evidence type="ECO:0000259" key="10">
    <source>
        <dbReference type="PROSITE" id="PS51352"/>
    </source>
</evidence>
<comment type="caution">
    <text evidence="11">The sequence shown here is derived from an EMBL/GenBank/DDBJ whole genome shotgun (WGS) entry which is preliminary data.</text>
</comment>
<evidence type="ECO:0000256" key="6">
    <source>
        <dbReference type="ARBA" id="ARBA00023157"/>
    </source>
</evidence>
<feature type="domain" description="Thioredoxin" evidence="10">
    <location>
        <begin position="247"/>
        <end position="400"/>
    </location>
</feature>
<evidence type="ECO:0000256" key="5">
    <source>
        <dbReference type="ARBA" id="ARBA00023002"/>
    </source>
</evidence>
<dbReference type="AlphaFoldDB" id="A0A0E9N066"/>
<evidence type="ECO:0000256" key="4">
    <source>
        <dbReference type="ARBA" id="ARBA00022748"/>
    </source>
</evidence>
<dbReference type="InterPro" id="IPR050553">
    <property type="entry name" value="Thioredoxin_ResA/DsbE_sf"/>
</dbReference>
<keyword evidence="4" id="KW-0201">Cytochrome c-type biogenesis</keyword>
<reference evidence="11 12" key="1">
    <citation type="submission" date="2015-04" db="EMBL/GenBank/DDBJ databases">
        <title>Whole genome shotgun sequence of Flavihumibacter petaseus NBRC 106054.</title>
        <authorList>
            <person name="Miyazawa S."/>
            <person name="Hosoyama A."/>
            <person name="Hashimoto M."/>
            <person name="Noguchi M."/>
            <person name="Tsuchikane K."/>
            <person name="Ohji S."/>
            <person name="Yamazoe A."/>
            <person name="Ichikawa N."/>
            <person name="Kimura A."/>
            <person name="Fujita N."/>
        </authorList>
    </citation>
    <scope>NUCLEOTIDE SEQUENCE [LARGE SCALE GENOMIC DNA]</scope>
    <source>
        <strain evidence="11 12">NBRC 106054</strain>
    </source>
</reference>
<dbReference type="InterPro" id="IPR036249">
    <property type="entry name" value="Thioredoxin-like_sf"/>
</dbReference>
<keyword evidence="12" id="KW-1185">Reference proteome</keyword>
<dbReference type="PANTHER" id="PTHR42852:SF6">
    <property type="entry name" value="THIOL:DISULFIDE INTERCHANGE PROTEIN DSBE"/>
    <property type="match status" value="1"/>
</dbReference>
<evidence type="ECO:0000256" key="9">
    <source>
        <dbReference type="SAM" id="SignalP"/>
    </source>
</evidence>
<feature type="chain" id="PRO_5002429740" evidence="9">
    <location>
        <begin position="21"/>
        <end position="402"/>
    </location>
</feature>
<dbReference type="PROSITE" id="PS51352">
    <property type="entry name" value="THIOREDOXIN_2"/>
    <property type="match status" value="1"/>
</dbReference>
<dbReference type="InterPro" id="IPR000889">
    <property type="entry name" value="Glutathione_peroxidase"/>
</dbReference>
<organism evidence="11 12">
    <name type="scientific">Flavihumibacter petaseus NBRC 106054</name>
    <dbReference type="NCBI Taxonomy" id="1220578"/>
    <lineage>
        <taxon>Bacteria</taxon>
        <taxon>Pseudomonadati</taxon>
        <taxon>Bacteroidota</taxon>
        <taxon>Chitinophagia</taxon>
        <taxon>Chitinophagales</taxon>
        <taxon>Chitinophagaceae</taxon>
        <taxon>Flavihumibacter</taxon>
    </lineage>
</organism>
<evidence type="ECO:0000313" key="11">
    <source>
        <dbReference type="EMBL" id="GAO43016.1"/>
    </source>
</evidence>
<keyword evidence="8" id="KW-0175">Coiled coil</keyword>
<dbReference type="Pfam" id="PF14289">
    <property type="entry name" value="DUF4369"/>
    <property type="match status" value="1"/>
</dbReference>
<dbReference type="PANTHER" id="PTHR42852">
    <property type="entry name" value="THIOL:DISULFIDE INTERCHANGE PROTEIN DSBE"/>
    <property type="match status" value="1"/>
</dbReference>
<dbReference type="Gene3D" id="3.40.30.10">
    <property type="entry name" value="Glutaredoxin"/>
    <property type="match status" value="1"/>
</dbReference>
<dbReference type="STRING" id="1220578.FPE01S_02_01210"/>
<accession>A0A0E9N066</accession>
<dbReference type="GO" id="GO:0006979">
    <property type="term" value="P:response to oxidative stress"/>
    <property type="evidence" value="ECO:0007669"/>
    <property type="project" value="InterPro"/>
</dbReference>